<accession>A0A354YWS5</accession>
<organism evidence="2 3">
    <name type="scientific">Syntrophomonas wolfei</name>
    <dbReference type="NCBI Taxonomy" id="863"/>
    <lineage>
        <taxon>Bacteria</taxon>
        <taxon>Bacillati</taxon>
        <taxon>Bacillota</taxon>
        <taxon>Clostridia</taxon>
        <taxon>Eubacteriales</taxon>
        <taxon>Syntrophomonadaceae</taxon>
        <taxon>Syntrophomonas</taxon>
    </lineage>
</organism>
<reference evidence="2 3" key="1">
    <citation type="journal article" date="2018" name="Nat. Biotechnol.">
        <title>A standardized bacterial taxonomy based on genome phylogeny substantially revises the tree of life.</title>
        <authorList>
            <person name="Parks D.H."/>
            <person name="Chuvochina M."/>
            <person name="Waite D.W."/>
            <person name="Rinke C."/>
            <person name="Skarshewski A."/>
            <person name="Chaumeil P.A."/>
            <person name="Hugenholtz P."/>
        </authorList>
    </citation>
    <scope>NUCLEOTIDE SEQUENCE [LARGE SCALE GENOMIC DNA]</scope>
    <source>
        <strain evidence="2">UBA10948</strain>
    </source>
</reference>
<dbReference type="RefSeq" id="WP_061213974.1">
    <property type="nucleotide sequence ID" value="NZ_DCDX01000091.1"/>
</dbReference>
<dbReference type="Proteomes" id="UP000263273">
    <property type="component" value="Unassembled WGS sequence"/>
</dbReference>
<name>A0A354YWS5_9FIRM</name>
<dbReference type="EMBL" id="DNZF01000041">
    <property type="protein sequence ID" value="HBK52682.1"/>
    <property type="molecule type" value="Genomic_DNA"/>
</dbReference>
<dbReference type="AlphaFoldDB" id="A0A354YWS5"/>
<dbReference type="InterPro" id="IPR021778">
    <property type="entry name" value="Se/S_carrier-like"/>
</dbReference>
<evidence type="ECO:0000259" key="1">
    <source>
        <dbReference type="Pfam" id="PF11823"/>
    </source>
</evidence>
<dbReference type="Pfam" id="PF11823">
    <property type="entry name" value="Se_S_carrier"/>
    <property type="match status" value="1"/>
</dbReference>
<protein>
    <submittedName>
        <fullName evidence="2">DUF3343 domain-containing protein</fullName>
    </submittedName>
</protein>
<comment type="caution">
    <text evidence="2">The sequence shown here is derived from an EMBL/GenBank/DDBJ whole genome shotgun (WGS) entry which is preliminary data.</text>
</comment>
<proteinExistence type="predicted"/>
<evidence type="ECO:0000313" key="3">
    <source>
        <dbReference type="Proteomes" id="UP000263273"/>
    </source>
</evidence>
<gene>
    <name evidence="2" type="ORF">DDZ44_01915</name>
</gene>
<sequence length="86" mass="9869">MDSGNYDWYVLFPNHHVGLRLKKELDGRDIKARISPTPREASKSCGISLIVDEGDLPMINQIIAENDIEILKIVSLARKEWKYRST</sequence>
<feature type="domain" description="Putative Se/S carrier protein-like" evidence="1">
    <location>
        <begin position="8"/>
        <end position="74"/>
    </location>
</feature>
<evidence type="ECO:0000313" key="2">
    <source>
        <dbReference type="EMBL" id="HBK52682.1"/>
    </source>
</evidence>